<sequence length="412" mass="45426">MPPEKHALLSASSASRWLKCTAAPRFEEHLPERTSEYAEEGRLAHSICELKTLKKFTVMTSRTYTTRLNKLKKNPLYSEEMDKTSDLYIEHLIEQAMLYDSTPTVVAEVQVDFGEYVPEGFGTCDNVMIGGDTLSITDYKHGKGVPVSAVGNPQMRLYALGALKRYAPVFGDAIKKVRMSIDQPRLDSYTTDTITVEELMAWGENIKPIAQKAFSGLGEFVPGDHCRFCRGKAQCRARANTNTALEDFKDCVPAASVPPDAMVPQEFSHIGPHGNEVRPLLSDAEIGDLLIRGKELVAWYKDLEEYATKALLDGKPIEGWKLVAGRSIRTFTDQDAAIQAAIAAGYDEALLYDRKPKTLSEMEKLMGKAEFAEKIGGYVTKPLGKPTLALSTDKREAYNPAAADFAGVAANE</sequence>
<dbReference type="Proteomes" id="UP000250550">
    <property type="component" value="Unassembled WGS sequence"/>
</dbReference>
<dbReference type="AlphaFoldDB" id="A0A329UR39"/>
<protein>
    <submittedName>
        <fullName evidence="1">DUF2800 domain-containing protein</fullName>
    </submittedName>
</protein>
<dbReference type="EMBL" id="PRLF01000003">
    <property type="protein sequence ID" value="RAW66477.1"/>
    <property type="molecule type" value="Genomic_DNA"/>
</dbReference>
<comment type="caution">
    <text evidence="1">The sequence shown here is derived from an EMBL/GenBank/DDBJ whole genome shotgun (WGS) entry which is preliminary data.</text>
</comment>
<gene>
    <name evidence="1" type="ORF">C4N21_04010</name>
</gene>
<evidence type="ECO:0000313" key="1">
    <source>
        <dbReference type="EMBL" id="RAW66477.1"/>
    </source>
</evidence>
<dbReference type="Pfam" id="PF10926">
    <property type="entry name" value="DUF2800"/>
    <property type="match status" value="1"/>
</dbReference>
<dbReference type="InterPro" id="IPR021229">
    <property type="entry name" value="DUF2800"/>
</dbReference>
<reference evidence="1 2" key="1">
    <citation type="submission" date="2018-02" db="EMBL/GenBank/DDBJ databases">
        <title>Complete genome sequencing of Faecalibacterium prausnitzii strains isolated from the human gut.</title>
        <authorList>
            <person name="Fitzgerald B.C."/>
            <person name="Shkoporov A.N."/>
            <person name="Ross P.R."/>
            <person name="Hill C."/>
        </authorList>
    </citation>
    <scope>NUCLEOTIDE SEQUENCE [LARGE SCALE GENOMIC DNA]</scope>
    <source>
        <strain evidence="1 2">APC924/119</strain>
    </source>
</reference>
<name>A0A329UR39_9FIRM</name>
<dbReference type="RefSeq" id="WP_112121079.1">
    <property type="nucleotide sequence ID" value="NZ_PRLF01000003.1"/>
</dbReference>
<accession>A0A329UR39</accession>
<evidence type="ECO:0000313" key="2">
    <source>
        <dbReference type="Proteomes" id="UP000250550"/>
    </source>
</evidence>
<proteinExistence type="predicted"/>
<organism evidence="1 2">
    <name type="scientific">Faecalibacterium prausnitzii</name>
    <dbReference type="NCBI Taxonomy" id="853"/>
    <lineage>
        <taxon>Bacteria</taxon>
        <taxon>Bacillati</taxon>
        <taxon>Bacillota</taxon>
        <taxon>Clostridia</taxon>
        <taxon>Eubacteriales</taxon>
        <taxon>Oscillospiraceae</taxon>
        <taxon>Faecalibacterium</taxon>
    </lineage>
</organism>